<dbReference type="InterPro" id="IPR036291">
    <property type="entry name" value="NAD(P)-bd_dom_sf"/>
</dbReference>
<proteinExistence type="inferred from homology"/>
<keyword evidence="2 4" id="KW-0560">Oxidoreductase</keyword>
<dbReference type="RefSeq" id="WP_115274457.1">
    <property type="nucleotide sequence ID" value="NZ_UGUY01000001.1"/>
</dbReference>
<dbReference type="GO" id="GO:0051287">
    <property type="term" value="F:NAD binding"/>
    <property type="evidence" value="ECO:0007669"/>
    <property type="project" value="InterPro"/>
</dbReference>
<dbReference type="EC" id="1.1.1.79" evidence="7"/>
<evidence type="ECO:0000256" key="4">
    <source>
        <dbReference type="RuleBase" id="RU003719"/>
    </source>
</evidence>
<evidence type="ECO:0000259" key="6">
    <source>
        <dbReference type="Pfam" id="PF02826"/>
    </source>
</evidence>
<evidence type="ECO:0000256" key="1">
    <source>
        <dbReference type="ARBA" id="ARBA00022857"/>
    </source>
</evidence>
<evidence type="ECO:0000259" key="5">
    <source>
        <dbReference type="Pfam" id="PF00389"/>
    </source>
</evidence>
<keyword evidence="3" id="KW-0520">NAD</keyword>
<dbReference type="Proteomes" id="UP000254602">
    <property type="component" value="Unassembled WGS sequence"/>
</dbReference>
<evidence type="ECO:0000256" key="2">
    <source>
        <dbReference type="ARBA" id="ARBA00023002"/>
    </source>
</evidence>
<organism evidence="7 8">
    <name type="scientific">Pseudomonas putida</name>
    <name type="common">Arthrobacter siderocapsulatus</name>
    <dbReference type="NCBI Taxonomy" id="303"/>
    <lineage>
        <taxon>Bacteria</taxon>
        <taxon>Pseudomonadati</taxon>
        <taxon>Pseudomonadota</taxon>
        <taxon>Gammaproteobacteria</taxon>
        <taxon>Pseudomonadales</taxon>
        <taxon>Pseudomonadaceae</taxon>
        <taxon>Pseudomonas</taxon>
    </lineage>
</organism>
<dbReference type="PANTHER" id="PTHR10996">
    <property type="entry name" value="2-HYDROXYACID DEHYDROGENASE-RELATED"/>
    <property type="match status" value="1"/>
</dbReference>
<dbReference type="InterPro" id="IPR006139">
    <property type="entry name" value="D-isomer_2_OHA_DH_cat_dom"/>
</dbReference>
<dbReference type="PANTHER" id="PTHR10996:SF178">
    <property type="entry name" value="2-HYDROXYACID DEHYDROGENASE YGL185C-RELATED"/>
    <property type="match status" value="1"/>
</dbReference>
<dbReference type="Gene3D" id="3.40.50.720">
    <property type="entry name" value="NAD(P)-binding Rossmann-like Domain"/>
    <property type="match status" value="2"/>
</dbReference>
<feature type="domain" description="D-isomer specific 2-hydroxyacid dehydrogenase NAD-binding" evidence="6">
    <location>
        <begin position="116"/>
        <end position="289"/>
    </location>
</feature>
<dbReference type="GO" id="GO:0030267">
    <property type="term" value="F:glyoxylate reductase (NADPH) activity"/>
    <property type="evidence" value="ECO:0007669"/>
    <property type="project" value="UniProtKB-EC"/>
</dbReference>
<evidence type="ECO:0000313" key="8">
    <source>
        <dbReference type="Proteomes" id="UP000254602"/>
    </source>
</evidence>
<dbReference type="EMBL" id="UGUY01000001">
    <property type="protein sequence ID" value="SUD69225.1"/>
    <property type="molecule type" value="Genomic_DNA"/>
</dbReference>
<dbReference type="GO" id="GO:0016618">
    <property type="term" value="F:hydroxypyruvate reductase [NAD(P)H] activity"/>
    <property type="evidence" value="ECO:0007669"/>
    <property type="project" value="TreeGrafter"/>
</dbReference>
<sequence length="312" mass="33109">MSISQGASQRQALLMLAPLLDEHEKQLAKQFDLVRAFDSKAQEAVLADRPERFRAVVTNGVIGVPTKAIGALVNLSLIAVNGVGVDGIDLDQVKARGIRVETTIDILTDAVADHAVALLLSLLREVCVADRFVRAGMWREGAFPSLGTTLRGQRVGIIGLGRIGQAIASRLLPFGVKLAYHNRNEVHGCNYAYHPNACSLAAHSDILIVAAAGGNATSRLVNATVLEALGAKGFIVNVARGSVIDEAELVARLQDGRLGGAALDVYIDEPQVPPSLFGLDNVVLQPHIGSATLQTRKAMGDYVVNAVCRCTR</sequence>
<protein>
    <submittedName>
        <fullName evidence="7">D-isomer specific 2-hydroxyacid dehydrogenase</fullName>
        <ecNumber evidence="7">1.1.1.79</ecNumber>
    </submittedName>
</protein>
<keyword evidence="1" id="KW-0521">NADP</keyword>
<dbReference type="FunFam" id="3.40.50.720:FF:000213">
    <property type="entry name" value="Putative 2-hydroxyacid dehydrogenase"/>
    <property type="match status" value="1"/>
</dbReference>
<comment type="similarity">
    <text evidence="4">Belongs to the D-isomer specific 2-hydroxyacid dehydrogenase family.</text>
</comment>
<feature type="domain" description="D-isomer specific 2-hydroxyacid dehydrogenase catalytic" evidence="5">
    <location>
        <begin position="18"/>
        <end position="309"/>
    </location>
</feature>
<dbReference type="InterPro" id="IPR006140">
    <property type="entry name" value="D-isomer_DH_NAD-bd"/>
</dbReference>
<accession>A0A379KP35</accession>
<dbReference type="InterPro" id="IPR050223">
    <property type="entry name" value="D-isomer_2-hydroxyacid_DH"/>
</dbReference>
<evidence type="ECO:0000256" key="3">
    <source>
        <dbReference type="ARBA" id="ARBA00023027"/>
    </source>
</evidence>
<dbReference type="Pfam" id="PF02826">
    <property type="entry name" value="2-Hacid_dh_C"/>
    <property type="match status" value="1"/>
</dbReference>
<dbReference type="GO" id="GO:0005829">
    <property type="term" value="C:cytosol"/>
    <property type="evidence" value="ECO:0007669"/>
    <property type="project" value="TreeGrafter"/>
</dbReference>
<dbReference type="Pfam" id="PF00389">
    <property type="entry name" value="2-Hacid_dh"/>
    <property type="match status" value="1"/>
</dbReference>
<dbReference type="SUPFAM" id="SSF51735">
    <property type="entry name" value="NAD(P)-binding Rossmann-fold domains"/>
    <property type="match status" value="1"/>
</dbReference>
<dbReference type="CDD" id="cd12156">
    <property type="entry name" value="HPPR"/>
    <property type="match status" value="1"/>
</dbReference>
<dbReference type="AlphaFoldDB" id="A0A379KP35"/>
<name>A0A379KP35_PSEPU</name>
<reference evidence="7 8" key="1">
    <citation type="submission" date="2018-06" db="EMBL/GenBank/DDBJ databases">
        <authorList>
            <consortium name="Pathogen Informatics"/>
            <person name="Doyle S."/>
        </authorList>
    </citation>
    <scope>NUCLEOTIDE SEQUENCE [LARGE SCALE GENOMIC DNA]</scope>
    <source>
        <strain evidence="7 8">NCTC7914</strain>
    </source>
</reference>
<dbReference type="SUPFAM" id="SSF52283">
    <property type="entry name" value="Formate/glycerate dehydrogenase catalytic domain-like"/>
    <property type="match status" value="1"/>
</dbReference>
<evidence type="ECO:0000313" key="7">
    <source>
        <dbReference type="EMBL" id="SUD69225.1"/>
    </source>
</evidence>
<gene>
    <name evidence="7" type="primary">tkrA</name>
    <name evidence="7" type="ORF">NCTC7914_03366</name>
</gene>